<keyword evidence="1" id="KW-0812">Transmembrane</keyword>
<dbReference type="AlphaFoldDB" id="A0A2H0RKJ5"/>
<dbReference type="InterPro" id="IPR011467">
    <property type="entry name" value="DUF1573"/>
</dbReference>
<evidence type="ECO:0000313" key="3">
    <source>
        <dbReference type="Proteomes" id="UP000230833"/>
    </source>
</evidence>
<sequence>MQRQTYIFMAVFVIVLTLVLGFLARPEGGINNTTKDGEKEVVNKESPLVTDLSHYDFGTIKMKDGKVSKRFSFTNTGRNTPVVLDKLYTSCMCTEATLFLAGSSFGPFGMPGHGSIRSLGLEMKEESLGEIEVVFDPAAHGPSGVGKITRDIRLEVKDGKPLELSFTANVTP</sequence>
<keyword evidence="1" id="KW-1133">Transmembrane helix</keyword>
<proteinExistence type="predicted"/>
<evidence type="ECO:0000256" key="1">
    <source>
        <dbReference type="SAM" id="Phobius"/>
    </source>
</evidence>
<evidence type="ECO:0008006" key="4">
    <source>
        <dbReference type="Google" id="ProtNLM"/>
    </source>
</evidence>
<evidence type="ECO:0000313" key="2">
    <source>
        <dbReference type="EMBL" id="PIR46534.1"/>
    </source>
</evidence>
<keyword evidence="1" id="KW-0472">Membrane</keyword>
<dbReference type="Proteomes" id="UP000230833">
    <property type="component" value="Unassembled WGS sequence"/>
</dbReference>
<organism evidence="2 3">
    <name type="scientific">Candidatus Vogelbacteria bacterium CG10_big_fil_rev_8_21_14_0_10_45_14</name>
    <dbReference type="NCBI Taxonomy" id="1975042"/>
    <lineage>
        <taxon>Bacteria</taxon>
        <taxon>Candidatus Vogeliibacteriota</taxon>
    </lineage>
</organism>
<protein>
    <recommendedName>
        <fullName evidence="4">DUF1573 domain-containing protein</fullName>
    </recommendedName>
</protein>
<name>A0A2H0RKJ5_9BACT</name>
<feature type="transmembrane region" description="Helical" evidence="1">
    <location>
        <begin position="6"/>
        <end position="24"/>
    </location>
</feature>
<dbReference type="InterPro" id="IPR013783">
    <property type="entry name" value="Ig-like_fold"/>
</dbReference>
<accession>A0A2H0RKJ5</accession>
<reference evidence="2 3" key="1">
    <citation type="submission" date="2017-09" db="EMBL/GenBank/DDBJ databases">
        <title>Depth-based differentiation of microbial function through sediment-hosted aquifers and enrichment of novel symbionts in the deep terrestrial subsurface.</title>
        <authorList>
            <person name="Probst A.J."/>
            <person name="Ladd B."/>
            <person name="Jarett J.K."/>
            <person name="Geller-Mcgrath D.E."/>
            <person name="Sieber C.M."/>
            <person name="Emerson J.B."/>
            <person name="Anantharaman K."/>
            <person name="Thomas B.C."/>
            <person name="Malmstrom R."/>
            <person name="Stieglmeier M."/>
            <person name="Klingl A."/>
            <person name="Woyke T."/>
            <person name="Ryan C.M."/>
            <person name="Banfield J.F."/>
        </authorList>
    </citation>
    <scope>NUCLEOTIDE SEQUENCE [LARGE SCALE GENOMIC DNA]</scope>
    <source>
        <strain evidence="2">CG10_big_fil_rev_8_21_14_0_10_45_14</strain>
    </source>
</reference>
<dbReference type="Gene3D" id="2.60.40.10">
    <property type="entry name" value="Immunoglobulins"/>
    <property type="match status" value="1"/>
</dbReference>
<comment type="caution">
    <text evidence="2">The sequence shown here is derived from an EMBL/GenBank/DDBJ whole genome shotgun (WGS) entry which is preliminary data.</text>
</comment>
<gene>
    <name evidence="2" type="ORF">COV07_03855</name>
</gene>
<dbReference type="EMBL" id="PCYL01000040">
    <property type="protein sequence ID" value="PIR46534.1"/>
    <property type="molecule type" value="Genomic_DNA"/>
</dbReference>
<dbReference type="Pfam" id="PF07610">
    <property type="entry name" value="DUF1573"/>
    <property type="match status" value="1"/>
</dbReference>